<dbReference type="AlphaFoldDB" id="A0A6A5YVZ2"/>
<dbReference type="InterPro" id="IPR010730">
    <property type="entry name" value="HET"/>
</dbReference>
<proteinExistence type="predicted"/>
<dbReference type="Pfam" id="PF26639">
    <property type="entry name" value="Het-6_barrel"/>
    <property type="match status" value="1"/>
</dbReference>
<dbReference type="EMBL" id="ML977335">
    <property type="protein sequence ID" value="KAF2111126.1"/>
    <property type="molecule type" value="Genomic_DNA"/>
</dbReference>
<organism evidence="2 3">
    <name type="scientific">Lophiotrema nucula</name>
    <dbReference type="NCBI Taxonomy" id="690887"/>
    <lineage>
        <taxon>Eukaryota</taxon>
        <taxon>Fungi</taxon>
        <taxon>Dikarya</taxon>
        <taxon>Ascomycota</taxon>
        <taxon>Pezizomycotina</taxon>
        <taxon>Dothideomycetes</taxon>
        <taxon>Pleosporomycetidae</taxon>
        <taxon>Pleosporales</taxon>
        <taxon>Lophiotremataceae</taxon>
        <taxon>Lophiotrema</taxon>
    </lineage>
</organism>
<evidence type="ECO:0000313" key="2">
    <source>
        <dbReference type="EMBL" id="KAF2111126.1"/>
    </source>
</evidence>
<keyword evidence="3" id="KW-1185">Reference proteome</keyword>
<reference evidence="2" key="1">
    <citation type="journal article" date="2020" name="Stud. Mycol.">
        <title>101 Dothideomycetes genomes: a test case for predicting lifestyles and emergence of pathogens.</title>
        <authorList>
            <person name="Haridas S."/>
            <person name="Albert R."/>
            <person name="Binder M."/>
            <person name="Bloem J."/>
            <person name="Labutti K."/>
            <person name="Salamov A."/>
            <person name="Andreopoulos B."/>
            <person name="Baker S."/>
            <person name="Barry K."/>
            <person name="Bills G."/>
            <person name="Bluhm B."/>
            <person name="Cannon C."/>
            <person name="Castanera R."/>
            <person name="Culley D."/>
            <person name="Daum C."/>
            <person name="Ezra D."/>
            <person name="Gonzalez J."/>
            <person name="Henrissat B."/>
            <person name="Kuo A."/>
            <person name="Liang C."/>
            <person name="Lipzen A."/>
            <person name="Lutzoni F."/>
            <person name="Magnuson J."/>
            <person name="Mondo S."/>
            <person name="Nolan M."/>
            <person name="Ohm R."/>
            <person name="Pangilinan J."/>
            <person name="Park H.-J."/>
            <person name="Ramirez L."/>
            <person name="Alfaro M."/>
            <person name="Sun H."/>
            <person name="Tritt A."/>
            <person name="Yoshinaga Y."/>
            <person name="Zwiers L.-H."/>
            <person name="Turgeon B."/>
            <person name="Goodwin S."/>
            <person name="Spatafora J."/>
            <person name="Crous P."/>
            <person name="Grigoriev I."/>
        </authorList>
    </citation>
    <scope>NUCLEOTIDE SEQUENCE</scope>
    <source>
        <strain evidence="2">CBS 627.86</strain>
    </source>
</reference>
<name>A0A6A5YVZ2_9PLEO</name>
<dbReference type="PANTHER" id="PTHR24148:SF64">
    <property type="entry name" value="HETEROKARYON INCOMPATIBILITY DOMAIN-CONTAINING PROTEIN"/>
    <property type="match status" value="1"/>
</dbReference>
<evidence type="ECO:0000313" key="3">
    <source>
        <dbReference type="Proteomes" id="UP000799770"/>
    </source>
</evidence>
<feature type="domain" description="Heterokaryon incompatibility" evidence="1">
    <location>
        <begin position="81"/>
        <end position="215"/>
    </location>
</feature>
<sequence length="608" mass="68182">MFNKLRFAKLQSLARSGNNETSHPYIYRPLETPTTIRVLVLKPGTNDAPLRGELRHIEINLIDDATSDARVPTDPSESSTYEALSYVWGKGNPTSWIKLTEGSIPLMPNLRRALLRFRLLECPRILWIDGICINQTDLKERAVQVKLMGEVYKKAKQVLVWLGPDTARIAKRTFAQVGTSIELATGIETGNQESLETMRVLSQCEWFSRLWVVQELLLARQAIACWGQEEIEFDDLYLPLYTYHTTTNPGGSLWAGRIYAQARLYDFLDLLAWTSGLRCADEHDRVYALLGLPLYENTSLHERIRQIEPDYEQPVEKLFYTIGSMCVENHELNTLLSMVYHTSEILTPSWIPNWSSSSQCEPLPDLCRMPTSLLPSLQDPTTDPATHSLSLGGFVIDTVTFISDAFTTDSAVLDKFNTVSNFWLRHVSLSKFNIPDERYPLLDLCFLEALSHGIFATEFLDKDSLATAIFQNDGPEGEILDAMRSGPFNNVMIECLHMAAKSGGGIGKSKTHGTGGFGGIHTPTAPYLIWNGRRLFATSSGFFGLGPGAIQPGDSVVSFAGVSSPCIVRQREDSHLYVGMACIPLVYYEDGMRLWKERCGSPERFEIR</sequence>
<dbReference type="InterPro" id="IPR052895">
    <property type="entry name" value="HetReg/Transcr_Mod"/>
</dbReference>
<dbReference type="Proteomes" id="UP000799770">
    <property type="component" value="Unassembled WGS sequence"/>
</dbReference>
<protein>
    <submittedName>
        <fullName evidence="2">Heterokaryon incompatibility protein-domain-containing protein</fullName>
    </submittedName>
</protein>
<gene>
    <name evidence="2" type="ORF">BDV96DRAFT_603256</name>
</gene>
<accession>A0A6A5YVZ2</accession>
<dbReference type="PANTHER" id="PTHR24148">
    <property type="entry name" value="ANKYRIN REPEAT DOMAIN-CONTAINING PROTEIN 39 HOMOLOG-RELATED"/>
    <property type="match status" value="1"/>
</dbReference>
<dbReference type="OrthoDB" id="2288928at2759"/>
<dbReference type="Pfam" id="PF06985">
    <property type="entry name" value="HET"/>
    <property type="match status" value="1"/>
</dbReference>
<evidence type="ECO:0000259" key="1">
    <source>
        <dbReference type="Pfam" id="PF06985"/>
    </source>
</evidence>